<feature type="non-terminal residue" evidence="1">
    <location>
        <position position="1"/>
    </location>
</feature>
<accession>A0A2J8RVH6</accession>
<gene>
    <name evidence="1" type="ORF">CR201_G0048347</name>
</gene>
<comment type="caution">
    <text evidence="1">The sequence shown here is derived from an EMBL/GenBank/DDBJ whole genome shotgun (WGS) entry which is preliminary data.</text>
</comment>
<evidence type="ECO:0000313" key="1">
    <source>
        <dbReference type="EMBL" id="PNJ12498.1"/>
    </source>
</evidence>
<name>A0A2J8RVH6_PONAB</name>
<sequence>GPEGSQLGKHCLVCQEAWSSRCPVGQRLRAGRP</sequence>
<dbReference type="EMBL" id="NDHI03003646">
    <property type="protein sequence ID" value="PNJ12498.1"/>
    <property type="molecule type" value="Genomic_DNA"/>
</dbReference>
<protein>
    <submittedName>
        <fullName evidence="1">CBFA2T3 isoform 9</fullName>
    </submittedName>
</protein>
<organism evidence="1">
    <name type="scientific">Pongo abelii</name>
    <name type="common">Sumatran orangutan</name>
    <name type="synonym">Pongo pygmaeus abelii</name>
    <dbReference type="NCBI Taxonomy" id="9601"/>
    <lineage>
        <taxon>Eukaryota</taxon>
        <taxon>Metazoa</taxon>
        <taxon>Chordata</taxon>
        <taxon>Craniata</taxon>
        <taxon>Vertebrata</taxon>
        <taxon>Euteleostomi</taxon>
        <taxon>Mammalia</taxon>
        <taxon>Eutheria</taxon>
        <taxon>Euarchontoglires</taxon>
        <taxon>Primates</taxon>
        <taxon>Haplorrhini</taxon>
        <taxon>Catarrhini</taxon>
        <taxon>Hominidae</taxon>
        <taxon>Pongo</taxon>
    </lineage>
</organism>
<dbReference type="AlphaFoldDB" id="A0A2J8RVH6"/>
<reference evidence="1" key="1">
    <citation type="submission" date="2017-12" db="EMBL/GenBank/DDBJ databases">
        <title>High-resolution comparative analysis of great ape genomes.</title>
        <authorList>
            <person name="Pollen A."/>
            <person name="Hastie A."/>
            <person name="Hormozdiari F."/>
            <person name="Dougherty M."/>
            <person name="Liu R."/>
            <person name="Chaisson M."/>
            <person name="Hoppe E."/>
            <person name="Hill C."/>
            <person name="Pang A."/>
            <person name="Hillier L."/>
            <person name="Baker C."/>
            <person name="Armstrong J."/>
            <person name="Shendure J."/>
            <person name="Paten B."/>
            <person name="Wilson R."/>
            <person name="Chao H."/>
            <person name="Schneider V."/>
            <person name="Ventura M."/>
            <person name="Kronenberg Z."/>
            <person name="Murali S."/>
            <person name="Gordon D."/>
            <person name="Cantsilieris S."/>
            <person name="Munson K."/>
            <person name="Nelson B."/>
            <person name="Raja A."/>
            <person name="Underwood J."/>
            <person name="Diekhans M."/>
            <person name="Fiddes I."/>
            <person name="Haussler D."/>
            <person name="Eichler E."/>
        </authorList>
    </citation>
    <scope>NUCLEOTIDE SEQUENCE [LARGE SCALE GENOMIC DNA]</scope>
    <source>
        <strain evidence="1">Susie</strain>
    </source>
</reference>
<proteinExistence type="predicted"/>